<keyword evidence="10" id="KW-0560">Oxidoreductase</keyword>
<dbReference type="FunFam" id="3.55.40.20:FF:000002">
    <property type="entry name" value="Superoxide dismutase"/>
    <property type="match status" value="1"/>
</dbReference>
<dbReference type="Gene3D" id="3.30.1740.20">
    <property type="entry name" value="Ribosomal protein S26e"/>
    <property type="match status" value="1"/>
</dbReference>
<comment type="similarity">
    <text evidence="5">Belongs to the iron/manganese superoxide dismutase family.</text>
</comment>
<evidence type="ECO:0000256" key="15">
    <source>
        <dbReference type="SAM" id="MobiDB-lite"/>
    </source>
</evidence>
<keyword evidence="11" id="KW-0496">Mitochondrion</keyword>
<dbReference type="GO" id="GO:0006412">
    <property type="term" value="P:translation"/>
    <property type="evidence" value="ECO:0007669"/>
    <property type="project" value="InterPro"/>
</dbReference>
<dbReference type="GO" id="GO:0003729">
    <property type="term" value="F:mRNA binding"/>
    <property type="evidence" value="ECO:0007669"/>
    <property type="project" value="UniProtKB-ARBA"/>
</dbReference>
<dbReference type="InterPro" id="IPR019832">
    <property type="entry name" value="Mn/Fe_SOD_C"/>
</dbReference>
<feature type="compositionally biased region" description="Low complexity" evidence="15">
    <location>
        <begin position="356"/>
        <end position="374"/>
    </location>
</feature>
<dbReference type="AlphaFoldDB" id="A0A5E4EP81"/>
<dbReference type="InParanoid" id="A0A5E4EP81"/>
<evidence type="ECO:0000259" key="16">
    <source>
        <dbReference type="Pfam" id="PF00081"/>
    </source>
</evidence>
<evidence type="ECO:0000313" key="19">
    <source>
        <dbReference type="EMBL" id="VVA16421.1"/>
    </source>
</evidence>
<dbReference type="PRINTS" id="PR01703">
    <property type="entry name" value="MNSODISMTASE"/>
</dbReference>
<dbReference type="PANTHER" id="PTHR11404">
    <property type="entry name" value="SUPEROXIDE DISMUTASE 2"/>
    <property type="match status" value="1"/>
</dbReference>
<organism evidence="19 20">
    <name type="scientific">Prunus dulcis</name>
    <name type="common">Almond</name>
    <name type="synonym">Amygdalus dulcis</name>
    <dbReference type="NCBI Taxonomy" id="3755"/>
    <lineage>
        <taxon>Eukaryota</taxon>
        <taxon>Viridiplantae</taxon>
        <taxon>Streptophyta</taxon>
        <taxon>Embryophyta</taxon>
        <taxon>Tracheophyta</taxon>
        <taxon>Spermatophyta</taxon>
        <taxon>Magnoliopsida</taxon>
        <taxon>eudicotyledons</taxon>
        <taxon>Gunneridae</taxon>
        <taxon>Pentapetalae</taxon>
        <taxon>rosids</taxon>
        <taxon>fabids</taxon>
        <taxon>Rosales</taxon>
        <taxon>Rosaceae</taxon>
        <taxon>Amygdaloideae</taxon>
        <taxon>Amygdaleae</taxon>
        <taxon>Prunus</taxon>
    </lineage>
</organism>
<dbReference type="InterPro" id="IPR019833">
    <property type="entry name" value="Mn/Fe_SOD_BS"/>
</dbReference>
<evidence type="ECO:0000256" key="6">
    <source>
        <dbReference type="ARBA" id="ARBA00011881"/>
    </source>
</evidence>
<evidence type="ECO:0000256" key="5">
    <source>
        <dbReference type="ARBA" id="ARBA00008714"/>
    </source>
</evidence>
<reference evidence="20" key="2">
    <citation type="journal article" date="2020" name="Plant J.">
        <title>Transposons played a major role in the diversification between the closely related almond and peach genomes: results from the almond genome sequence.</title>
        <authorList>
            <person name="Alioto T."/>
            <person name="Alexiou K.G."/>
            <person name="Bardil A."/>
            <person name="Barteri F."/>
            <person name="Castanera R."/>
            <person name="Cruz F."/>
            <person name="Dhingra A."/>
            <person name="Duval H."/>
            <person name="Fernandez I Marti A."/>
            <person name="Frias L."/>
            <person name="Galan B."/>
            <person name="Garcia J.L."/>
            <person name="Howad W."/>
            <person name="Gomez-Garrido J."/>
            <person name="Gut M."/>
            <person name="Julca I."/>
            <person name="Morata J."/>
            <person name="Puigdomenech P."/>
            <person name="Ribeca P."/>
            <person name="Rubio Cabetas M.J."/>
            <person name="Vlasova A."/>
            <person name="Wirthensohn M."/>
            <person name="Garcia-Mas J."/>
            <person name="Gabaldon T."/>
            <person name="Casacuberta J.M."/>
            <person name="Arus P."/>
        </authorList>
    </citation>
    <scope>NUCLEOTIDE SEQUENCE [LARGE SCALE GENOMIC DNA]</scope>
    <source>
        <strain evidence="20">cv. Texas</strain>
    </source>
</reference>
<dbReference type="SUPFAM" id="SSF54719">
    <property type="entry name" value="Fe,Mn superoxide dismutase (SOD), C-terminal domain"/>
    <property type="match status" value="1"/>
</dbReference>
<keyword evidence="9" id="KW-0689">Ribosomal protein</keyword>
<gene>
    <name evidence="19" type="ORF">ALMOND_2B028968</name>
    <name evidence="18" type="ORF">L3X38_030612</name>
</gene>
<dbReference type="InterPro" id="IPR038551">
    <property type="entry name" value="Ribosomal_eS26_sf"/>
</dbReference>
<comment type="subunit">
    <text evidence="6">Homotetramer.</text>
</comment>
<comment type="similarity">
    <text evidence="4">Belongs to the eukaryotic ribosomal protein eS26 family.</text>
</comment>
<dbReference type="PANTHER" id="PTHR11404:SF6">
    <property type="entry name" value="SUPEROXIDE DISMUTASE [MN], MITOCHONDRIAL"/>
    <property type="match status" value="1"/>
</dbReference>
<dbReference type="Gene3D" id="1.10.287.990">
    <property type="entry name" value="Fe,Mn superoxide dismutase (SOD) domain"/>
    <property type="match status" value="1"/>
</dbReference>
<keyword evidence="13" id="KW-0687">Ribonucleoprotein</keyword>
<evidence type="ECO:0000256" key="4">
    <source>
        <dbReference type="ARBA" id="ARBA00008596"/>
    </source>
</evidence>
<keyword evidence="21" id="KW-1185">Reference proteome</keyword>
<feature type="region of interest" description="Disordered" evidence="15">
    <location>
        <begin position="330"/>
        <end position="374"/>
    </location>
</feature>
<evidence type="ECO:0000256" key="11">
    <source>
        <dbReference type="ARBA" id="ARBA00023128"/>
    </source>
</evidence>
<dbReference type="GO" id="GO:0005759">
    <property type="term" value="C:mitochondrial matrix"/>
    <property type="evidence" value="ECO:0007669"/>
    <property type="project" value="UniProtKB-SubCell"/>
</dbReference>
<dbReference type="InterPro" id="IPR000892">
    <property type="entry name" value="Ribosomal_eS26"/>
</dbReference>
<dbReference type="GO" id="GO:1990904">
    <property type="term" value="C:ribonucleoprotein complex"/>
    <property type="evidence" value="ECO:0007669"/>
    <property type="project" value="UniProtKB-KW"/>
</dbReference>
<dbReference type="Gene3D" id="3.55.40.20">
    <property type="entry name" value="Iron/manganese superoxide dismutase, C-terminal domain"/>
    <property type="match status" value="1"/>
</dbReference>
<dbReference type="InterPro" id="IPR047864">
    <property type="entry name" value="Ribosomal_eS26_CS"/>
</dbReference>
<dbReference type="InterPro" id="IPR019831">
    <property type="entry name" value="Mn/Fe_SOD_N"/>
</dbReference>
<feature type="domain" description="Manganese/iron superoxide dismutase N-terminal" evidence="16">
    <location>
        <begin position="36"/>
        <end position="115"/>
    </location>
</feature>
<dbReference type="Gramene" id="VVA16421">
    <property type="protein sequence ID" value="VVA16421"/>
    <property type="gene ID" value="Prudul26B028968"/>
</dbReference>
<dbReference type="EC" id="1.15.1.1" evidence="7"/>
<evidence type="ECO:0000256" key="13">
    <source>
        <dbReference type="ARBA" id="ARBA00023274"/>
    </source>
</evidence>
<dbReference type="FunFam" id="3.30.1740.20:FF:000002">
    <property type="entry name" value="40S ribosomal protein S26"/>
    <property type="match status" value="1"/>
</dbReference>
<comment type="subcellular location">
    <subcellularLocation>
        <location evidence="3">Mitochondrion matrix</location>
    </subcellularLocation>
</comment>
<evidence type="ECO:0000256" key="10">
    <source>
        <dbReference type="ARBA" id="ARBA00023002"/>
    </source>
</evidence>
<name>A0A5E4EP81_PRUDU</name>
<evidence type="ECO:0000256" key="3">
    <source>
        <dbReference type="ARBA" id="ARBA00004305"/>
    </source>
</evidence>
<dbReference type="Pfam" id="PF02777">
    <property type="entry name" value="Sod_Fe_C"/>
    <property type="match status" value="1"/>
</dbReference>
<dbReference type="InterPro" id="IPR036324">
    <property type="entry name" value="Mn/Fe_SOD_N_sf"/>
</dbReference>
<protein>
    <recommendedName>
        <fullName evidence="7">superoxide dismutase</fullName>
        <ecNumber evidence="7">1.15.1.1</ecNumber>
    </recommendedName>
</protein>
<dbReference type="EMBL" id="CABIKO010000019">
    <property type="protein sequence ID" value="VVA16421.1"/>
    <property type="molecule type" value="Genomic_DNA"/>
</dbReference>
<comment type="function">
    <text evidence="2">Destroys superoxide anion radicals which are normally produced within the cells and which are toxic to biological systems.</text>
</comment>
<dbReference type="GO" id="GO:0030145">
    <property type="term" value="F:manganese ion binding"/>
    <property type="evidence" value="ECO:0007669"/>
    <property type="project" value="TreeGrafter"/>
</dbReference>
<evidence type="ECO:0000256" key="7">
    <source>
        <dbReference type="ARBA" id="ARBA00012682"/>
    </source>
</evidence>
<dbReference type="SUPFAM" id="SSF46609">
    <property type="entry name" value="Fe,Mn superoxide dismutase (SOD), N-terminal domain"/>
    <property type="match status" value="1"/>
</dbReference>
<evidence type="ECO:0000256" key="14">
    <source>
        <dbReference type="ARBA" id="ARBA00049204"/>
    </source>
</evidence>
<feature type="compositionally biased region" description="Basic and acidic residues" evidence="15">
    <location>
        <begin position="331"/>
        <end position="352"/>
    </location>
</feature>
<evidence type="ECO:0000256" key="8">
    <source>
        <dbReference type="ARBA" id="ARBA00022723"/>
    </source>
</evidence>
<keyword evidence="12" id="KW-0464">Manganese</keyword>
<dbReference type="InterPro" id="IPR036314">
    <property type="entry name" value="SOD_C_sf"/>
</dbReference>
<evidence type="ECO:0000256" key="2">
    <source>
        <dbReference type="ARBA" id="ARBA00002170"/>
    </source>
</evidence>
<dbReference type="FunFam" id="1.10.287.990:FF:000001">
    <property type="entry name" value="Superoxide dismutase"/>
    <property type="match status" value="1"/>
</dbReference>
<sequence>MALRAVSRRGLAVLSRNSGGLGLGLGLVTVRGLKIFTLPDLSYDYGELEPYISGEIMQLHHQKHHQTYVTNFNKALEHLNQAMAKGHSPTIVKLQSPIKFNGGGHINHSVFWKNLTPVREGGGEPPKGSLARAVENQFGSLDSLIQKVNVEGAALQGSGWVWLALDKDQKRLSIETTFNQDPLVAKGSSYVPLLGIDVWEHAYYLQYKNVRPDYLKNIWKAAEALAAESSDRDGLGFNSRKSVTMTFKRRNGGRNKHGRGHVKFIRCSNCGKCCPKDKAIKRFLVRNIVEQAAVRDVQEACVYDAYTLPKLYAKMQYCVSCAIHSHVVRVRSRENRRNREPPQRFRRREDTPRPAAPGAPGQAPRPAGASAARP</sequence>
<evidence type="ECO:0000313" key="18">
    <source>
        <dbReference type="EMBL" id="KAI5321541.1"/>
    </source>
</evidence>
<dbReference type="EMBL" id="JAJFAZ020000006">
    <property type="protein sequence ID" value="KAI5321541.1"/>
    <property type="molecule type" value="Genomic_DNA"/>
</dbReference>
<feature type="domain" description="Manganese/iron superoxide dismutase C-terminal" evidence="17">
    <location>
        <begin position="126"/>
        <end position="221"/>
    </location>
</feature>
<dbReference type="PROSITE" id="PS00088">
    <property type="entry name" value="SOD_MN"/>
    <property type="match status" value="1"/>
</dbReference>
<dbReference type="GO" id="GO:0005840">
    <property type="term" value="C:ribosome"/>
    <property type="evidence" value="ECO:0007669"/>
    <property type="project" value="UniProtKB-KW"/>
</dbReference>
<dbReference type="GO" id="GO:0004784">
    <property type="term" value="F:superoxide dismutase activity"/>
    <property type="evidence" value="ECO:0007669"/>
    <property type="project" value="UniProtKB-EC"/>
</dbReference>
<dbReference type="GO" id="GO:0003735">
    <property type="term" value="F:structural constituent of ribosome"/>
    <property type="evidence" value="ECO:0007669"/>
    <property type="project" value="InterPro"/>
</dbReference>
<evidence type="ECO:0000256" key="1">
    <source>
        <dbReference type="ARBA" id="ARBA00001936"/>
    </source>
</evidence>
<proteinExistence type="inferred from homology"/>
<dbReference type="Pfam" id="PF00081">
    <property type="entry name" value="Sod_Fe_N"/>
    <property type="match status" value="1"/>
</dbReference>
<dbReference type="OMA" id="HLNQAMA"/>
<dbReference type="InterPro" id="IPR001189">
    <property type="entry name" value="Mn/Fe_SOD"/>
</dbReference>
<reference evidence="18 21" key="3">
    <citation type="journal article" date="2022" name="G3 (Bethesda)">
        <title>Whole-genome sequence and methylome profiling of the almond [Prunus dulcis (Mill.) D.A. Webb] cultivar 'Nonpareil'.</title>
        <authorList>
            <person name="D'Amico-Willman K.M."/>
            <person name="Ouma W.Z."/>
            <person name="Meulia T."/>
            <person name="Sideli G.M."/>
            <person name="Gradziel T.M."/>
            <person name="Fresnedo-Ramirez J."/>
        </authorList>
    </citation>
    <scope>NUCLEOTIDE SEQUENCE [LARGE SCALE GENOMIC DNA]</scope>
    <source>
        <strain evidence="18">Clone GOH B32 T37-40</strain>
    </source>
</reference>
<comment type="cofactor">
    <cofactor evidence="1">
        <name>Mn(2+)</name>
        <dbReference type="ChEBI" id="CHEBI:29035"/>
    </cofactor>
</comment>
<evidence type="ECO:0000256" key="9">
    <source>
        <dbReference type="ARBA" id="ARBA00022980"/>
    </source>
</evidence>
<dbReference type="Pfam" id="PF01283">
    <property type="entry name" value="Ribosomal_S26e"/>
    <property type="match status" value="1"/>
</dbReference>
<evidence type="ECO:0000313" key="21">
    <source>
        <dbReference type="Proteomes" id="UP001054821"/>
    </source>
</evidence>
<comment type="catalytic activity">
    <reaction evidence="14">
        <text>2 superoxide + 2 H(+) = H2O2 + O2</text>
        <dbReference type="Rhea" id="RHEA:20696"/>
        <dbReference type="ChEBI" id="CHEBI:15378"/>
        <dbReference type="ChEBI" id="CHEBI:15379"/>
        <dbReference type="ChEBI" id="CHEBI:16240"/>
        <dbReference type="ChEBI" id="CHEBI:18421"/>
        <dbReference type="EC" id="1.15.1.1"/>
    </reaction>
</comment>
<dbReference type="PROSITE" id="PS00733">
    <property type="entry name" value="RIBOSOMAL_S26E"/>
    <property type="match status" value="1"/>
</dbReference>
<reference evidence="19" key="1">
    <citation type="submission" date="2019-07" db="EMBL/GenBank/DDBJ databases">
        <authorList>
            <person name="Alioto T."/>
            <person name="Alioto T."/>
            <person name="Gomez Garrido J."/>
        </authorList>
    </citation>
    <scope>NUCLEOTIDE SEQUENCE</scope>
</reference>
<dbReference type="Proteomes" id="UP001054821">
    <property type="component" value="Chromosome 6"/>
</dbReference>
<evidence type="ECO:0000256" key="12">
    <source>
        <dbReference type="ARBA" id="ARBA00023211"/>
    </source>
</evidence>
<evidence type="ECO:0000259" key="17">
    <source>
        <dbReference type="Pfam" id="PF02777"/>
    </source>
</evidence>
<accession>A0A5E4EP81</accession>
<keyword evidence="8" id="KW-0479">Metal-binding</keyword>
<dbReference type="Proteomes" id="UP000327085">
    <property type="component" value="Chromosome 6"/>
</dbReference>
<evidence type="ECO:0000313" key="20">
    <source>
        <dbReference type="Proteomes" id="UP000327085"/>
    </source>
</evidence>
<dbReference type="InterPro" id="IPR050265">
    <property type="entry name" value="Fe/Mn_Superoxide_Dismutase"/>
</dbReference>